<comment type="similarity">
    <text evidence="1">Belongs to the ATP-dependent AMP-binding enzyme family.</text>
</comment>
<dbReference type="AlphaFoldDB" id="A0A375YJ76"/>
<keyword evidence="4" id="KW-0067">ATP-binding</keyword>
<dbReference type="InterPro" id="IPR045851">
    <property type="entry name" value="AMP-bd_C_sf"/>
</dbReference>
<evidence type="ECO:0000256" key="1">
    <source>
        <dbReference type="ARBA" id="ARBA00006432"/>
    </source>
</evidence>
<proteinExistence type="inferred from homology"/>
<dbReference type="Pfam" id="PF13193">
    <property type="entry name" value="AMP-binding_C"/>
    <property type="match status" value="1"/>
</dbReference>
<dbReference type="Pfam" id="PF00501">
    <property type="entry name" value="AMP-binding"/>
    <property type="match status" value="1"/>
</dbReference>
<keyword evidence="3" id="KW-0547">Nucleotide-binding</keyword>
<dbReference type="PANTHER" id="PTHR24096:SF149">
    <property type="entry name" value="AMP-BINDING DOMAIN-CONTAINING PROTEIN-RELATED"/>
    <property type="match status" value="1"/>
</dbReference>
<evidence type="ECO:0000256" key="4">
    <source>
        <dbReference type="ARBA" id="ARBA00022840"/>
    </source>
</evidence>
<feature type="domain" description="AMP-dependent synthetase/ligase" evidence="5">
    <location>
        <begin position="33"/>
        <end position="407"/>
    </location>
</feature>
<accession>A0A375YJ76</accession>
<gene>
    <name evidence="7" type="ORF">MPP7335_02924</name>
</gene>
<dbReference type="Proteomes" id="UP000252008">
    <property type="component" value="Unassembled WGS sequence"/>
</dbReference>
<dbReference type="STRING" id="39692.BST38_01850"/>
<evidence type="ECO:0000256" key="3">
    <source>
        <dbReference type="ARBA" id="ARBA00022741"/>
    </source>
</evidence>
<dbReference type="FunFam" id="3.40.50.12780:FF:000003">
    <property type="entry name" value="Long-chain-fatty-acid--CoA ligase FadD"/>
    <property type="match status" value="1"/>
</dbReference>
<dbReference type="FunFam" id="3.30.300.30:FF:000007">
    <property type="entry name" value="4-coumarate--CoA ligase 2"/>
    <property type="match status" value="1"/>
</dbReference>
<evidence type="ECO:0000313" key="8">
    <source>
        <dbReference type="Proteomes" id="UP000252008"/>
    </source>
</evidence>
<dbReference type="GO" id="GO:0016405">
    <property type="term" value="F:CoA-ligase activity"/>
    <property type="evidence" value="ECO:0007669"/>
    <property type="project" value="TreeGrafter"/>
</dbReference>
<dbReference type="InterPro" id="IPR025110">
    <property type="entry name" value="AMP-bd_C"/>
</dbReference>
<evidence type="ECO:0000259" key="6">
    <source>
        <dbReference type="Pfam" id="PF13193"/>
    </source>
</evidence>
<dbReference type="PANTHER" id="PTHR24096">
    <property type="entry name" value="LONG-CHAIN-FATTY-ACID--COA LIGASE"/>
    <property type="match status" value="1"/>
</dbReference>
<dbReference type="CDD" id="cd05904">
    <property type="entry name" value="4CL"/>
    <property type="match status" value="1"/>
</dbReference>
<dbReference type="Gene3D" id="3.30.300.30">
    <property type="match status" value="1"/>
</dbReference>
<sequence>MSFSSPFPEVDIPTASVYDYLFAGLSGPDDPHLDRVALIDAKSGRETTYREMIARIDAFAGALAARGVGVGDVVGLLAPNSSAFAVAFHGILRAGATATTINALFTAKDIAKQLTDSKAKTLITVSPLLAQAKEGAVLAGLSDEDLIVLDGPGRDGSGDGAGHPNAADIHASGTAAPQVHFAPSSHLAALPYSSGTTGNPKGVMLTHRNLVANVAQIRPLHGMVADDVVLAVLPFFHIYGMTVLLNAAVHARAKLVIMPSFDLGEFLGNIAEHKCTIAFIAPPVAVALAKHPLVDDHDLSSLKVVMSGAAPLDADLGHAVAKRLDCKVVQGYGMSELSPVSHITPFDGGRVNMHEDAPLSSVGWTVSNAASKLVDPETRREIQVPDEGVSDTGELWFKGPNVMAGYLNNEAATKETIDEDGWLHTGDLARVDARGLVYIVDRLKELIKYKGYQVPPAELEAVLLSHPDIADAAVVGAPDADGEEVPKAFVVTQAGAQLTESEVMEFVAGHVAPYKKVRQVAFIDAIPKSASGKILRKDLRTP</sequence>
<evidence type="ECO:0000259" key="5">
    <source>
        <dbReference type="Pfam" id="PF00501"/>
    </source>
</evidence>
<dbReference type="InterPro" id="IPR000873">
    <property type="entry name" value="AMP-dep_synth/lig_dom"/>
</dbReference>
<protein>
    <submittedName>
        <fullName evidence="7">Acyl-CoA synthetases (AMP-forming)/AMP-acid ligases II [Gordonia sp. KTR9]</fullName>
    </submittedName>
</protein>
<dbReference type="GO" id="GO:0005524">
    <property type="term" value="F:ATP binding"/>
    <property type="evidence" value="ECO:0007669"/>
    <property type="project" value="UniProtKB-KW"/>
</dbReference>
<reference evidence="7 8" key="1">
    <citation type="submission" date="2018-05" db="EMBL/GenBank/DDBJ databases">
        <authorList>
            <consortium name="IHU Genomes"/>
        </authorList>
    </citation>
    <scope>NUCLEOTIDE SEQUENCE [LARGE SCALE GENOMIC DNA]</scope>
    <source>
        <strain evidence="7 8">P7335</strain>
    </source>
</reference>
<evidence type="ECO:0000313" key="7">
    <source>
        <dbReference type="EMBL" id="SRX81177.1"/>
    </source>
</evidence>
<dbReference type="RefSeq" id="WP_083141514.1">
    <property type="nucleotide sequence ID" value="NZ_MVID01000001.1"/>
</dbReference>
<dbReference type="Gene3D" id="3.40.50.12780">
    <property type="entry name" value="N-terminal domain of ligase-like"/>
    <property type="match status" value="1"/>
</dbReference>
<keyword evidence="8" id="KW-1185">Reference proteome</keyword>
<organism evidence="7 8">
    <name type="scientific">Mycolicibacterium parafortuitum</name>
    <name type="common">Mycobacterium parafortuitum</name>
    <dbReference type="NCBI Taxonomy" id="39692"/>
    <lineage>
        <taxon>Bacteria</taxon>
        <taxon>Bacillati</taxon>
        <taxon>Actinomycetota</taxon>
        <taxon>Actinomycetes</taxon>
        <taxon>Mycobacteriales</taxon>
        <taxon>Mycobacteriaceae</taxon>
        <taxon>Mycolicibacterium</taxon>
    </lineage>
</organism>
<dbReference type="InterPro" id="IPR020845">
    <property type="entry name" value="AMP-binding_CS"/>
</dbReference>
<feature type="domain" description="AMP-binding enzyme C-terminal" evidence="6">
    <location>
        <begin position="458"/>
        <end position="533"/>
    </location>
</feature>
<dbReference type="InterPro" id="IPR042099">
    <property type="entry name" value="ANL_N_sf"/>
</dbReference>
<evidence type="ECO:0000256" key="2">
    <source>
        <dbReference type="ARBA" id="ARBA00022598"/>
    </source>
</evidence>
<dbReference type="SUPFAM" id="SSF56801">
    <property type="entry name" value="Acetyl-CoA synthetase-like"/>
    <property type="match status" value="1"/>
</dbReference>
<dbReference type="PROSITE" id="PS00455">
    <property type="entry name" value="AMP_BINDING"/>
    <property type="match status" value="1"/>
</dbReference>
<name>A0A375YJ76_MYCPF</name>
<keyword evidence="2 7" id="KW-0436">Ligase</keyword>
<dbReference type="EMBL" id="UEGS01000001">
    <property type="protein sequence ID" value="SRX81177.1"/>
    <property type="molecule type" value="Genomic_DNA"/>
</dbReference>